<name>A0ABW8UYN6_9RHOB</name>
<keyword evidence="3" id="KW-1185">Reference proteome</keyword>
<dbReference type="RefSeq" id="WP_407592630.1">
    <property type="nucleotide sequence ID" value="NZ_JBHDIY010000002.1"/>
</dbReference>
<proteinExistence type="predicted"/>
<dbReference type="PROSITE" id="PS51645">
    <property type="entry name" value="PHR_CRY_ALPHA_BETA"/>
    <property type="match status" value="1"/>
</dbReference>
<comment type="caution">
    <text evidence="2">The sequence shown here is derived from an EMBL/GenBank/DDBJ whole genome shotgun (WGS) entry which is preliminary data.</text>
</comment>
<evidence type="ECO:0000313" key="3">
    <source>
        <dbReference type="Proteomes" id="UP001627408"/>
    </source>
</evidence>
<dbReference type="Pfam" id="PF00875">
    <property type="entry name" value="DNA_photolyase"/>
    <property type="match status" value="1"/>
</dbReference>
<dbReference type="InterPro" id="IPR002081">
    <property type="entry name" value="Cryptochrome/DNA_photolyase_1"/>
</dbReference>
<dbReference type="PANTHER" id="PTHR11455">
    <property type="entry name" value="CRYPTOCHROME"/>
    <property type="match status" value="1"/>
</dbReference>
<dbReference type="EMBL" id="JBHDIY010000002">
    <property type="protein sequence ID" value="MFL4470787.1"/>
    <property type="molecule type" value="Genomic_DNA"/>
</dbReference>
<dbReference type="GO" id="GO:0003904">
    <property type="term" value="F:deoxyribodipyrimidine photo-lyase activity"/>
    <property type="evidence" value="ECO:0007669"/>
    <property type="project" value="UniProtKB-EC"/>
</dbReference>
<protein>
    <submittedName>
        <fullName evidence="2">Deoxyribodipyrimidine photo-lyase</fullName>
        <ecNumber evidence="2">4.1.99.3</ecNumber>
    </submittedName>
</protein>
<dbReference type="InterPro" id="IPR036155">
    <property type="entry name" value="Crypto/Photolyase_N_sf"/>
</dbReference>
<dbReference type="SUPFAM" id="SSF52425">
    <property type="entry name" value="Cryptochrome/photolyase, N-terminal domain"/>
    <property type="match status" value="1"/>
</dbReference>
<dbReference type="InterPro" id="IPR014729">
    <property type="entry name" value="Rossmann-like_a/b/a_fold"/>
</dbReference>
<dbReference type="EC" id="4.1.99.3" evidence="2"/>
<dbReference type="InterPro" id="IPR006050">
    <property type="entry name" value="DNA_photolyase_N"/>
</dbReference>
<dbReference type="Gene3D" id="3.40.50.620">
    <property type="entry name" value="HUPs"/>
    <property type="match status" value="1"/>
</dbReference>
<feature type="domain" description="Photolyase/cryptochrome alpha/beta" evidence="1">
    <location>
        <begin position="1"/>
        <end position="127"/>
    </location>
</feature>
<sequence>MTTVLWFKRDLRVGDHAALARAAVLGDVVPLYVFEPDYWAQPDVSGRQCAFVKESVAELSDALAALGAPLVVRVGRITDVLDSLPNVVTLISHEETGGDWTYARDRDVAEWCRANGVMWQELAQSGVVRRLNGRDGWAKQRNAFLRRAPCDVPEALSGPTLASDPVPDDLTPTILALSVKSAGEVRGWICSTVFSTPEGKPIGATCPRP</sequence>
<evidence type="ECO:0000313" key="2">
    <source>
        <dbReference type="EMBL" id="MFL4470787.1"/>
    </source>
</evidence>
<dbReference type="PANTHER" id="PTHR11455:SF9">
    <property type="entry name" value="CRYPTOCHROME CIRCADIAN CLOCK 5 ISOFORM X1"/>
    <property type="match status" value="1"/>
</dbReference>
<evidence type="ECO:0000259" key="1">
    <source>
        <dbReference type="PROSITE" id="PS51645"/>
    </source>
</evidence>
<gene>
    <name evidence="2" type="ORF">ACERZ8_13180</name>
</gene>
<organism evidence="2 3">
    <name type="scientific">Tateyamaria armeniaca</name>
    <dbReference type="NCBI Taxonomy" id="2518930"/>
    <lineage>
        <taxon>Bacteria</taxon>
        <taxon>Pseudomonadati</taxon>
        <taxon>Pseudomonadota</taxon>
        <taxon>Alphaproteobacteria</taxon>
        <taxon>Rhodobacterales</taxon>
        <taxon>Roseobacteraceae</taxon>
        <taxon>Tateyamaria</taxon>
    </lineage>
</organism>
<reference evidence="2 3" key="1">
    <citation type="submission" date="2024-08" db="EMBL/GenBank/DDBJ databases">
        <title>Tateyamaria sp. nov., isolated from marine algae.</title>
        <authorList>
            <person name="Choi B.J."/>
            <person name="Kim J.M."/>
            <person name="Lee J.K."/>
            <person name="Choi D.G."/>
            <person name="Bayburt H."/>
            <person name="Baek J.H."/>
            <person name="Han D.M."/>
            <person name="Jeon C.O."/>
        </authorList>
    </citation>
    <scope>NUCLEOTIDE SEQUENCE [LARGE SCALE GENOMIC DNA]</scope>
    <source>
        <strain evidence="2 3">KMU-156</strain>
    </source>
</reference>
<keyword evidence="2" id="KW-0456">Lyase</keyword>
<dbReference type="Proteomes" id="UP001627408">
    <property type="component" value="Unassembled WGS sequence"/>
</dbReference>
<accession>A0ABW8UYN6</accession>